<dbReference type="KEGG" id="sace:GIY23_19405"/>
<dbReference type="EMBL" id="CP045929">
    <property type="protein sequence ID" value="QGK72424.1"/>
    <property type="molecule type" value="Genomic_DNA"/>
</dbReference>
<evidence type="ECO:0000256" key="10">
    <source>
        <dbReference type="SAM" id="MobiDB-lite"/>
    </source>
</evidence>
<organism evidence="13 14">
    <name type="scientific">Allosaccharopolyspora coralli</name>
    <dbReference type="NCBI Taxonomy" id="2665642"/>
    <lineage>
        <taxon>Bacteria</taxon>
        <taxon>Bacillati</taxon>
        <taxon>Actinomycetota</taxon>
        <taxon>Actinomycetes</taxon>
        <taxon>Pseudonocardiales</taxon>
        <taxon>Pseudonocardiaceae</taxon>
        <taxon>Allosaccharopolyspora</taxon>
    </lineage>
</organism>
<dbReference type="Gene3D" id="3.40.710.10">
    <property type="entry name" value="DD-peptidase/beta-lactamase superfamily"/>
    <property type="match status" value="1"/>
</dbReference>
<dbReference type="AlphaFoldDB" id="A0A5Q3QGQ4"/>
<evidence type="ECO:0000256" key="3">
    <source>
        <dbReference type="ARBA" id="ARBA00022801"/>
    </source>
</evidence>
<keyword evidence="11" id="KW-1133">Transmembrane helix</keyword>
<evidence type="ECO:0000256" key="5">
    <source>
        <dbReference type="ARBA" id="ARBA00022984"/>
    </source>
</evidence>
<dbReference type="GO" id="GO:0009252">
    <property type="term" value="P:peptidoglycan biosynthetic process"/>
    <property type="evidence" value="ECO:0007669"/>
    <property type="project" value="UniProtKB-KW"/>
</dbReference>
<dbReference type="PRINTS" id="PR00725">
    <property type="entry name" value="DADACBPTASE1"/>
</dbReference>
<evidence type="ECO:0000259" key="12">
    <source>
        <dbReference type="Pfam" id="PF00768"/>
    </source>
</evidence>
<feature type="compositionally biased region" description="Pro residues" evidence="10">
    <location>
        <begin position="1"/>
        <end position="18"/>
    </location>
</feature>
<evidence type="ECO:0000256" key="1">
    <source>
        <dbReference type="ARBA" id="ARBA00007164"/>
    </source>
</evidence>
<keyword evidence="4" id="KW-0133">Cell shape</keyword>
<feature type="active site" description="Proton acceptor" evidence="7">
    <location>
        <position position="75"/>
    </location>
</feature>
<dbReference type="Proteomes" id="UP000371041">
    <property type="component" value="Chromosome"/>
</dbReference>
<dbReference type="PANTHER" id="PTHR21581">
    <property type="entry name" value="D-ALANYL-D-ALANINE CARBOXYPEPTIDASE"/>
    <property type="match status" value="1"/>
</dbReference>
<name>A0A5Q3QGQ4_9PSEU</name>
<dbReference type="InterPro" id="IPR018044">
    <property type="entry name" value="Peptidase_S11"/>
</dbReference>
<evidence type="ECO:0000313" key="13">
    <source>
        <dbReference type="EMBL" id="QGK72424.1"/>
    </source>
</evidence>
<evidence type="ECO:0000256" key="9">
    <source>
        <dbReference type="RuleBase" id="RU004016"/>
    </source>
</evidence>
<evidence type="ECO:0000256" key="6">
    <source>
        <dbReference type="ARBA" id="ARBA00023316"/>
    </source>
</evidence>
<feature type="region of interest" description="Disordered" evidence="10">
    <location>
        <begin position="288"/>
        <end position="323"/>
    </location>
</feature>
<dbReference type="PANTHER" id="PTHR21581:SF33">
    <property type="entry name" value="D-ALANYL-D-ALANINE CARBOXYPEPTIDASE DACB"/>
    <property type="match status" value="1"/>
</dbReference>
<evidence type="ECO:0000256" key="4">
    <source>
        <dbReference type="ARBA" id="ARBA00022960"/>
    </source>
</evidence>
<proteinExistence type="inferred from homology"/>
<dbReference type="SUPFAM" id="SSF56601">
    <property type="entry name" value="beta-lactamase/transpeptidase-like"/>
    <property type="match status" value="1"/>
</dbReference>
<protein>
    <submittedName>
        <fullName evidence="13">D-alanyl-D-alanine carboxypeptidase</fullName>
    </submittedName>
</protein>
<dbReference type="GO" id="GO:0009002">
    <property type="term" value="F:serine-type D-Ala-D-Ala carboxypeptidase activity"/>
    <property type="evidence" value="ECO:0007669"/>
    <property type="project" value="InterPro"/>
</dbReference>
<keyword evidence="6" id="KW-0961">Cell wall biogenesis/degradation</keyword>
<keyword evidence="11" id="KW-0472">Membrane</keyword>
<feature type="active site" evidence="7">
    <location>
        <position position="127"/>
    </location>
</feature>
<dbReference type="GO" id="GO:0006508">
    <property type="term" value="P:proteolysis"/>
    <property type="evidence" value="ECO:0007669"/>
    <property type="project" value="InterPro"/>
</dbReference>
<dbReference type="GO" id="GO:0071555">
    <property type="term" value="P:cell wall organization"/>
    <property type="evidence" value="ECO:0007669"/>
    <property type="project" value="UniProtKB-KW"/>
</dbReference>
<keyword evidence="11" id="KW-0812">Transmembrane</keyword>
<evidence type="ECO:0000256" key="8">
    <source>
        <dbReference type="PIRSR" id="PIRSR618044-2"/>
    </source>
</evidence>
<accession>A0A5Q3QGQ4</accession>
<dbReference type="GO" id="GO:0008360">
    <property type="term" value="P:regulation of cell shape"/>
    <property type="evidence" value="ECO:0007669"/>
    <property type="project" value="UniProtKB-KW"/>
</dbReference>
<evidence type="ECO:0000313" key="14">
    <source>
        <dbReference type="Proteomes" id="UP000371041"/>
    </source>
</evidence>
<feature type="active site" description="Acyl-ester intermediate" evidence="7">
    <location>
        <position position="72"/>
    </location>
</feature>
<keyword evidence="14" id="KW-1185">Reference proteome</keyword>
<feature type="region of interest" description="Disordered" evidence="10">
    <location>
        <begin position="1"/>
        <end position="44"/>
    </location>
</feature>
<sequence length="367" mass="38260">MPAPGRPSPEPLPVPDPPVGGERLGACDAPVLPQGAPPPPPNLTSPAWLVADLDSGEVLAALDPHARHRPASTIKTLTALTVLRDLDLDDRLVATQEDANREGSKVGLAPGASYSVRQVLAGMMMQSGNDAAHALAMKRGGVNVMVARMNEVARDIGAADTRAATPSGLDGPGMSTSAYDMALIFRAAMREPEFRKVIGTRQTELPGPPGQPPFLVSNDNRVLLNYPGGIGGKTGFTNDAQHTFVGAADRDGRRLVAVMLRGANQPEKLSQQTMRLLDYGYALAPGSSVGTLNPPEPEPPAPVAAAEPPAGGVQDQAPQDEGSALFDSLGAPLTLLFGSGLAIAGAFGFWRHRTKLAAAQRRETPPD</sequence>
<feature type="domain" description="Peptidase S11 D-alanyl-D-alanine carboxypeptidase A N-terminal" evidence="12">
    <location>
        <begin position="40"/>
        <end position="261"/>
    </location>
</feature>
<feature type="binding site" evidence="8">
    <location>
        <position position="233"/>
    </location>
    <ligand>
        <name>substrate</name>
    </ligand>
</feature>
<keyword evidence="13" id="KW-0645">Protease</keyword>
<evidence type="ECO:0000256" key="11">
    <source>
        <dbReference type="SAM" id="Phobius"/>
    </source>
</evidence>
<dbReference type="Pfam" id="PF00768">
    <property type="entry name" value="Peptidase_S11"/>
    <property type="match status" value="1"/>
</dbReference>
<keyword evidence="2" id="KW-0732">Signal</keyword>
<keyword evidence="13" id="KW-0121">Carboxypeptidase</keyword>
<feature type="transmembrane region" description="Helical" evidence="11">
    <location>
        <begin position="329"/>
        <end position="350"/>
    </location>
</feature>
<dbReference type="InterPro" id="IPR012338">
    <property type="entry name" value="Beta-lactam/transpept-like"/>
</dbReference>
<gene>
    <name evidence="13" type="ORF">GIY23_19405</name>
</gene>
<keyword evidence="5" id="KW-0573">Peptidoglycan synthesis</keyword>
<reference evidence="14" key="1">
    <citation type="submission" date="2019-11" db="EMBL/GenBank/DDBJ databases">
        <title>The complete genome sequence of Saccharopolyspora sp. E2A.</title>
        <authorList>
            <person name="Zhang G."/>
        </authorList>
    </citation>
    <scope>NUCLEOTIDE SEQUENCE [LARGE SCALE GENOMIC DNA]</scope>
    <source>
        <strain evidence="14">E2A</strain>
    </source>
</reference>
<keyword evidence="3" id="KW-0378">Hydrolase</keyword>
<comment type="similarity">
    <text evidence="1 9">Belongs to the peptidase S11 family.</text>
</comment>
<evidence type="ECO:0000256" key="7">
    <source>
        <dbReference type="PIRSR" id="PIRSR618044-1"/>
    </source>
</evidence>
<dbReference type="InterPro" id="IPR001967">
    <property type="entry name" value="Peptidase_S11_N"/>
</dbReference>
<evidence type="ECO:0000256" key="2">
    <source>
        <dbReference type="ARBA" id="ARBA00022729"/>
    </source>
</evidence>